<reference evidence="4 5" key="1">
    <citation type="submission" date="2017-11" db="EMBL/GenBank/DDBJ databases">
        <title>De novo assembly and phasing of dikaryotic genomes from two isolates of Puccinia coronata f. sp. avenae, the causal agent of oat crown rust.</title>
        <authorList>
            <person name="Miller M.E."/>
            <person name="Zhang Y."/>
            <person name="Omidvar V."/>
            <person name="Sperschneider J."/>
            <person name="Schwessinger B."/>
            <person name="Raley C."/>
            <person name="Palmer J.M."/>
            <person name="Garnica D."/>
            <person name="Upadhyaya N."/>
            <person name="Rathjen J."/>
            <person name="Taylor J.M."/>
            <person name="Park R.F."/>
            <person name="Dodds P.N."/>
            <person name="Hirsch C.D."/>
            <person name="Kianian S.F."/>
            <person name="Figueroa M."/>
        </authorList>
    </citation>
    <scope>NUCLEOTIDE SEQUENCE [LARGE SCALE GENOMIC DNA]</scope>
    <source>
        <strain evidence="2">12NC29</strain>
        <strain evidence="3">12SD80</strain>
    </source>
</reference>
<name>A0A2N5VJM2_9BASI</name>
<evidence type="ECO:0000313" key="1">
    <source>
        <dbReference type="EMBL" id="PLW17774.1"/>
    </source>
</evidence>
<sequence>MQVKSPAIWSLSLLNSVASRFTPGRTTVKHLKGCEQKQSLHTVFSKGQCTVPGCPKLMGQKYFWNSCGVCRVTTSKQVQHPYCLLHTAEENRVPADTLEHAQGCLAIDHPQTVFEPAEEHVVFKLPQTNTQST</sequence>
<evidence type="ECO:0008006" key="6">
    <source>
        <dbReference type="Google" id="ProtNLM"/>
    </source>
</evidence>
<dbReference type="EMBL" id="PGCI01000745">
    <property type="protein sequence ID" value="PLW17774.1"/>
    <property type="molecule type" value="Genomic_DNA"/>
</dbReference>
<proteinExistence type="predicted"/>
<dbReference type="Proteomes" id="UP000235388">
    <property type="component" value="Unassembled WGS sequence"/>
</dbReference>
<evidence type="ECO:0000313" key="4">
    <source>
        <dbReference type="Proteomes" id="UP000235388"/>
    </source>
</evidence>
<evidence type="ECO:0000313" key="5">
    <source>
        <dbReference type="Proteomes" id="UP000235392"/>
    </source>
</evidence>
<dbReference type="Proteomes" id="UP000235392">
    <property type="component" value="Unassembled WGS sequence"/>
</dbReference>
<dbReference type="EMBL" id="PGCJ01000381">
    <property type="protein sequence ID" value="PLW30330.1"/>
    <property type="molecule type" value="Genomic_DNA"/>
</dbReference>
<evidence type="ECO:0000313" key="2">
    <source>
        <dbReference type="EMBL" id="PLW30330.1"/>
    </source>
</evidence>
<keyword evidence="4" id="KW-1185">Reference proteome</keyword>
<organism evidence="3 5">
    <name type="scientific">Puccinia coronata f. sp. avenae</name>
    <dbReference type="NCBI Taxonomy" id="200324"/>
    <lineage>
        <taxon>Eukaryota</taxon>
        <taxon>Fungi</taxon>
        <taxon>Dikarya</taxon>
        <taxon>Basidiomycota</taxon>
        <taxon>Pucciniomycotina</taxon>
        <taxon>Pucciniomycetes</taxon>
        <taxon>Pucciniales</taxon>
        <taxon>Pucciniaceae</taxon>
        <taxon>Puccinia</taxon>
    </lineage>
</organism>
<comment type="caution">
    <text evidence="3">The sequence shown here is derived from an EMBL/GenBank/DDBJ whole genome shotgun (WGS) entry which is preliminary data.</text>
</comment>
<dbReference type="EMBL" id="PGCI01000012">
    <property type="protein sequence ID" value="PLW50187.1"/>
    <property type="molecule type" value="Genomic_DNA"/>
</dbReference>
<dbReference type="AlphaFoldDB" id="A0A2N5VJM2"/>
<evidence type="ECO:0000313" key="3">
    <source>
        <dbReference type="EMBL" id="PLW50187.1"/>
    </source>
</evidence>
<protein>
    <recommendedName>
        <fullName evidence="6">CxC6 like cysteine cluster associated with KDZ domain-containing protein</fullName>
    </recommendedName>
</protein>
<accession>A0A2N5VJM2</accession>
<gene>
    <name evidence="2" type="ORF">PCANC_24501</name>
    <name evidence="3" type="ORF">PCASD_01888</name>
    <name evidence="1" type="ORF">PCASD_22109</name>
</gene>